<keyword evidence="2" id="KW-0732">Signal</keyword>
<dbReference type="EMBL" id="KB631924">
    <property type="protein sequence ID" value="ERL87167.1"/>
    <property type="molecule type" value="Genomic_DNA"/>
</dbReference>
<dbReference type="SUPFAM" id="SSF100895">
    <property type="entry name" value="Kazal-type serine protease inhibitors"/>
    <property type="match status" value="1"/>
</dbReference>
<accession>U4U269</accession>
<dbReference type="Gene3D" id="3.40.50.2060">
    <property type="match status" value="1"/>
</dbReference>
<dbReference type="InterPro" id="IPR043155">
    <property type="entry name" value="VPS33_dom3b"/>
</dbReference>
<evidence type="ECO:0000313" key="3">
    <source>
        <dbReference type="EMBL" id="ERL87167.1"/>
    </source>
</evidence>
<organism evidence="3 4">
    <name type="scientific">Dendroctonus ponderosae</name>
    <name type="common">Mountain pine beetle</name>
    <dbReference type="NCBI Taxonomy" id="77166"/>
    <lineage>
        <taxon>Eukaryota</taxon>
        <taxon>Metazoa</taxon>
        <taxon>Ecdysozoa</taxon>
        <taxon>Arthropoda</taxon>
        <taxon>Hexapoda</taxon>
        <taxon>Insecta</taxon>
        <taxon>Pterygota</taxon>
        <taxon>Neoptera</taxon>
        <taxon>Endopterygota</taxon>
        <taxon>Coleoptera</taxon>
        <taxon>Polyphaga</taxon>
        <taxon>Cucujiformia</taxon>
        <taxon>Curculionidae</taxon>
        <taxon>Scolytinae</taxon>
        <taxon>Dendroctonus</taxon>
    </lineage>
</organism>
<evidence type="ECO:0000256" key="2">
    <source>
        <dbReference type="SAM" id="SignalP"/>
    </source>
</evidence>
<dbReference type="AlphaFoldDB" id="U4U269"/>
<reference evidence="3 4" key="1">
    <citation type="journal article" date="2013" name="Genome Biol.">
        <title>Draft genome of the mountain pine beetle, Dendroctonus ponderosae Hopkins, a major forest pest.</title>
        <authorList>
            <person name="Keeling C.I."/>
            <person name="Yuen M.M."/>
            <person name="Liao N.Y."/>
            <person name="Docking T.R."/>
            <person name="Chan S.K."/>
            <person name="Taylor G.A."/>
            <person name="Palmquist D.L."/>
            <person name="Jackman S.D."/>
            <person name="Nguyen A."/>
            <person name="Li M."/>
            <person name="Henderson H."/>
            <person name="Janes J.K."/>
            <person name="Zhao Y."/>
            <person name="Pandoh P."/>
            <person name="Moore R."/>
            <person name="Sperling F.A."/>
            <person name="Huber D.P."/>
            <person name="Birol I."/>
            <person name="Jones S.J."/>
            <person name="Bohlmann J."/>
        </authorList>
    </citation>
    <scope>NUCLEOTIDE SEQUENCE</scope>
</reference>
<proteinExistence type="inferred from homology"/>
<dbReference type="InterPro" id="IPR043154">
    <property type="entry name" value="Sec-1-like_dom1"/>
</dbReference>
<dbReference type="Proteomes" id="UP000030742">
    <property type="component" value="Unassembled WGS sequence"/>
</dbReference>
<evidence type="ECO:0000313" key="4">
    <source>
        <dbReference type="Proteomes" id="UP000030742"/>
    </source>
</evidence>
<sequence>MWTLFSVVAVSWLIGVDGNLLLLNEDAPIRQKRQFPLQNTDLNSNAIFFDNDNIFNDAVQPARARNPSNRQTSPRPQTTAAVTTVAVPGMGTPRTLCEDACLTTSEYNPICADNGITYMNMARFRCAVQCGQKMDVYKKLSSLQEISKAQLSKIFSTNPNRKYLVIESALINPLERVCGLQWLKASGVERIFKLEAVAPNYQDGPIFYMIPPEFKVFNQVLNQIRAQVDIENPPSNKYHVIVIPRSLFIFEEELEQHGLLDSVVKLHSFQWMPVHLDSGVLSLEMPLVFNTLFVYENYGLMPALSKALWQLCLVVGKPNVICGLGQHSINILKQYDELCEIKGESDKTDSDFGALIVMDRSVDYSSALLTPGVYAGLLSEVYPVKCGVCNTKKLIEEKSAPNQPPLDNKFIPVREKQAVNIALNSQQDTVYADIKNRYFTEVTSVLSHLTKQLKTEKINSQEMALDEIKRYVQTQLQATKSRKLFITNHLLAAESIINVLGHRYERQKNVEIDIMQNTNKSSNLSYLDEITTTENDMLLSLRLFCLLSITQELSESETRTYWRKFLHHFGFHYGFALKNLISLGFLRDFPQSSNIPKLSLKIPKSSTFHANAKALRQVPADPDNINLKHPTCASYVFGGAYIPLIVQVAGMFLNSVPLEDIRAKLQNLGQVTIRNHKGFPLLCRNILVFVVGGVTYAEVAACNLFESLTGSKICVFTDRVINGNDLVYDVLSLPK</sequence>
<dbReference type="InterPro" id="IPR036045">
    <property type="entry name" value="Sec1-like_sf"/>
</dbReference>
<dbReference type="Gene3D" id="1.25.40.850">
    <property type="match status" value="1"/>
</dbReference>
<gene>
    <name evidence="3" type="ORF">D910_04567</name>
</gene>
<name>U4U269_DENPD</name>
<evidence type="ECO:0008006" key="5">
    <source>
        <dbReference type="Google" id="ProtNLM"/>
    </source>
</evidence>
<dbReference type="InterPro" id="IPR027482">
    <property type="entry name" value="Sec1-like_dom2"/>
</dbReference>
<feature type="signal peptide" evidence="2">
    <location>
        <begin position="1"/>
        <end position="18"/>
    </location>
</feature>
<dbReference type="Gene3D" id="3.30.60.30">
    <property type="match status" value="1"/>
</dbReference>
<dbReference type="PANTHER" id="PTHR11679">
    <property type="entry name" value="VESICLE PROTEIN SORTING-ASSOCIATED"/>
    <property type="match status" value="1"/>
</dbReference>
<dbReference type="OrthoDB" id="10262528at2759"/>
<dbReference type="InterPro" id="IPR036058">
    <property type="entry name" value="Kazal_dom_sf"/>
</dbReference>
<dbReference type="Pfam" id="PF00995">
    <property type="entry name" value="Sec1"/>
    <property type="match status" value="1"/>
</dbReference>
<dbReference type="CDD" id="cd00104">
    <property type="entry name" value="KAZAL_FS"/>
    <property type="match status" value="1"/>
</dbReference>
<dbReference type="Gene3D" id="3.40.50.1910">
    <property type="match status" value="1"/>
</dbReference>
<feature type="chain" id="PRO_5004656248" description="Vacuolar protein sorting-associated protein 33B" evidence="2">
    <location>
        <begin position="19"/>
        <end position="735"/>
    </location>
</feature>
<dbReference type="SUPFAM" id="SSF56815">
    <property type="entry name" value="Sec1/munc18-like (SM) proteins"/>
    <property type="match status" value="1"/>
</dbReference>
<protein>
    <recommendedName>
        <fullName evidence="5">Vacuolar protein sorting-associated protein 33B</fullName>
    </recommendedName>
</protein>
<dbReference type="STRING" id="77166.U4U269"/>
<dbReference type="InterPro" id="IPR043127">
    <property type="entry name" value="Sec-1-like_dom3a"/>
</dbReference>
<comment type="similarity">
    <text evidence="1">Belongs to the STXBP/unc-18/SEC1 family.</text>
</comment>
<dbReference type="InterPro" id="IPR001619">
    <property type="entry name" value="Sec1-like"/>
</dbReference>
<dbReference type="GO" id="GO:0016192">
    <property type="term" value="P:vesicle-mediated transport"/>
    <property type="evidence" value="ECO:0007669"/>
    <property type="project" value="InterPro"/>
</dbReference>
<evidence type="ECO:0000256" key="1">
    <source>
        <dbReference type="ARBA" id="ARBA00009884"/>
    </source>
</evidence>
<dbReference type="Gene3D" id="3.90.830.10">
    <property type="entry name" value="Syntaxin Binding Protein 1, Chain A, domain 2"/>
    <property type="match status" value="1"/>
</dbReference>